<feature type="transmembrane region" description="Helical" evidence="2">
    <location>
        <begin position="174"/>
        <end position="195"/>
    </location>
</feature>
<proteinExistence type="predicted"/>
<evidence type="ECO:0000256" key="2">
    <source>
        <dbReference type="SAM" id="Phobius"/>
    </source>
</evidence>
<dbReference type="AlphaFoldDB" id="A0A6V7NPS8"/>
<keyword evidence="2" id="KW-1133">Transmembrane helix</keyword>
<gene>
    <name evidence="3" type="ORF">CB5_LOCUS3555</name>
</gene>
<keyword evidence="2" id="KW-0472">Membrane</keyword>
<accession>A0A6V7NPS8</accession>
<feature type="region of interest" description="Disordered" evidence="1">
    <location>
        <begin position="22"/>
        <end position="45"/>
    </location>
</feature>
<organism evidence="3">
    <name type="scientific">Ananas comosus var. bracteatus</name>
    <name type="common">red pineapple</name>
    <dbReference type="NCBI Taxonomy" id="296719"/>
    <lineage>
        <taxon>Eukaryota</taxon>
        <taxon>Viridiplantae</taxon>
        <taxon>Streptophyta</taxon>
        <taxon>Embryophyta</taxon>
        <taxon>Tracheophyta</taxon>
        <taxon>Spermatophyta</taxon>
        <taxon>Magnoliopsida</taxon>
        <taxon>Liliopsida</taxon>
        <taxon>Poales</taxon>
        <taxon>Bromeliaceae</taxon>
        <taxon>Bromelioideae</taxon>
        <taxon>Ananas</taxon>
    </lineage>
</organism>
<sequence length="226" mass="25704">MSRMANTAQELVGLKSRTLPSIERERRKYRKEEVPSPIDSTFSSDGLPQRKAIHLQSWYSSASTGKSLRTWPSTSEAYLTWLDQVEAAFGPLTPTLFDVAAISGLRPHGVTVSMSYNSDGISDFEDRLDLNDLAYSKFIRKFAAAKPRAAHHTALPPTPSVRWNQEKDLVEKQVWKLIFIFIVFFLSIGACLRAVEKILKKWMFRLRFRLGPRRRSKNRGNGFGAP</sequence>
<name>A0A6V7NPS8_ANACO</name>
<feature type="compositionally biased region" description="Basic and acidic residues" evidence="1">
    <location>
        <begin position="22"/>
        <end position="34"/>
    </location>
</feature>
<evidence type="ECO:0000313" key="3">
    <source>
        <dbReference type="EMBL" id="CAD1820344.1"/>
    </source>
</evidence>
<protein>
    <submittedName>
        <fullName evidence="3">Uncharacterized protein</fullName>
    </submittedName>
</protein>
<evidence type="ECO:0000256" key="1">
    <source>
        <dbReference type="SAM" id="MobiDB-lite"/>
    </source>
</evidence>
<reference evidence="3" key="1">
    <citation type="submission" date="2020-07" db="EMBL/GenBank/DDBJ databases">
        <authorList>
            <person name="Lin J."/>
        </authorList>
    </citation>
    <scope>NUCLEOTIDE SEQUENCE</scope>
</reference>
<keyword evidence="2" id="KW-0812">Transmembrane</keyword>
<dbReference type="EMBL" id="LR862140">
    <property type="protein sequence ID" value="CAD1820344.1"/>
    <property type="molecule type" value="Genomic_DNA"/>
</dbReference>